<organism evidence="2 3">
    <name type="scientific">Neofusicoccum ribis</name>
    <dbReference type="NCBI Taxonomy" id="45134"/>
    <lineage>
        <taxon>Eukaryota</taxon>
        <taxon>Fungi</taxon>
        <taxon>Dikarya</taxon>
        <taxon>Ascomycota</taxon>
        <taxon>Pezizomycotina</taxon>
        <taxon>Dothideomycetes</taxon>
        <taxon>Dothideomycetes incertae sedis</taxon>
        <taxon>Botryosphaeriales</taxon>
        <taxon>Botryosphaeriaceae</taxon>
        <taxon>Neofusicoccum</taxon>
    </lineage>
</organism>
<evidence type="ECO:0000313" key="2">
    <source>
        <dbReference type="EMBL" id="KAL1627230.1"/>
    </source>
</evidence>
<proteinExistence type="predicted"/>
<comment type="caution">
    <text evidence="2">The sequence shown here is derived from an EMBL/GenBank/DDBJ whole genome shotgun (WGS) entry which is preliminary data.</text>
</comment>
<evidence type="ECO:0008006" key="4">
    <source>
        <dbReference type="Google" id="ProtNLM"/>
    </source>
</evidence>
<feature type="region of interest" description="Disordered" evidence="1">
    <location>
        <begin position="270"/>
        <end position="410"/>
    </location>
</feature>
<name>A0ABR3SQN1_9PEZI</name>
<accession>A0ABR3SQN1</accession>
<sequence length="475" mass="53610">MTERRTKTAEALEAPRLDFISHRDTAFINEIKHHMAVAPHLVPSDAKYEGRVVAEWKDDDGTYFLGSQPDSDFSMTMRLDTGRNSLLLWFELPVKIKRHRRAAHTLSQLLYVIIQAEDFDHEHEQCLTSEPLSEISIEEATSASLREAKIGTLDSMVRMTLQLKETATVIMPKTDQPLHPSSQKCRALLSLLKSLSQARTFHVYVPLNLEQRQRELSQLCELVSYRQMVNHGLDFTSFYTNGGEHNAWANYGLSDLPTHNDAANATTRHQVSGTVLPAVVDTPPPYPEGATTPSRVDQQHPDATAEATSGTRSTTDLLQPETFDDGKTTHEDTPAQHDETTHEDAPNPPAQQEETNDSRTKDRKKKRSASGSAPARTVRQRIQFADQQPAVGRRAANRTRSSTRNSTPDSLRHDLARFLEWLADVDVELQHHYENLLWDMGDAASEGDGVGFHRLQAQCKAEVLVRYRRRRPEEV</sequence>
<protein>
    <recommendedName>
        <fullName evidence="4">Mating-type protein</fullName>
    </recommendedName>
</protein>
<dbReference type="Proteomes" id="UP001521116">
    <property type="component" value="Unassembled WGS sequence"/>
</dbReference>
<keyword evidence="3" id="KW-1185">Reference proteome</keyword>
<feature type="compositionally biased region" description="Low complexity" evidence="1">
    <location>
        <begin position="398"/>
        <end position="407"/>
    </location>
</feature>
<dbReference type="EMBL" id="JAJVDC020000074">
    <property type="protein sequence ID" value="KAL1627230.1"/>
    <property type="molecule type" value="Genomic_DNA"/>
</dbReference>
<gene>
    <name evidence="2" type="ORF">SLS56_006469</name>
</gene>
<feature type="compositionally biased region" description="Polar residues" evidence="1">
    <location>
        <begin position="306"/>
        <end position="317"/>
    </location>
</feature>
<feature type="compositionally biased region" description="Basic and acidic residues" evidence="1">
    <location>
        <begin position="324"/>
        <end position="345"/>
    </location>
</feature>
<reference evidence="2 3" key="1">
    <citation type="submission" date="2024-02" db="EMBL/GenBank/DDBJ databases">
        <title>De novo assembly and annotation of 12 fungi associated with fruit tree decline syndrome in Ontario, Canada.</title>
        <authorList>
            <person name="Sulman M."/>
            <person name="Ellouze W."/>
            <person name="Ilyukhin E."/>
        </authorList>
    </citation>
    <scope>NUCLEOTIDE SEQUENCE [LARGE SCALE GENOMIC DNA]</scope>
    <source>
        <strain evidence="2 3">M1-105</strain>
    </source>
</reference>
<evidence type="ECO:0000313" key="3">
    <source>
        <dbReference type="Proteomes" id="UP001521116"/>
    </source>
</evidence>
<evidence type="ECO:0000256" key="1">
    <source>
        <dbReference type="SAM" id="MobiDB-lite"/>
    </source>
</evidence>